<sequence>MNTLPSRTFSQKFHLRSIFWFLLILLIIAFSSAITSTNLAEFFNHDSLAQFAVIWGRMFHPDWDYWPYVFGPLLDTIRMALVGTLLGTVIAVPFALLSARNIISISWIRGVTRLFSNLIRTLPDLLLAAVFTAILGFGPLAGVVTLLFFTFGQMAKLTFESIETIDQGPLEALEAAGANKIQVIFFAVIPQITNNFLSNFLYTFEVNVRASTVIGYVGAGGIGQLLQVTINQFRYDQTAVIIFVILLVVIFIEFTNTYIREKLA</sequence>
<keyword evidence="4 7" id="KW-0812">Transmembrane</keyword>
<dbReference type="PROSITE" id="PS50928">
    <property type="entry name" value="ABC_TM1"/>
    <property type="match status" value="1"/>
</dbReference>
<evidence type="ECO:0000259" key="8">
    <source>
        <dbReference type="PROSITE" id="PS50928"/>
    </source>
</evidence>
<keyword evidence="3" id="KW-1003">Cell membrane</keyword>
<comment type="similarity">
    <text evidence="7">Belongs to the binding-protein-dependent transport system permease family.</text>
</comment>
<feature type="domain" description="ABC transmembrane type-1" evidence="8">
    <location>
        <begin position="73"/>
        <end position="256"/>
    </location>
</feature>
<protein>
    <submittedName>
        <fullName evidence="9">Phosphate ABC transporter permease</fullName>
    </submittedName>
</protein>
<evidence type="ECO:0000313" key="9">
    <source>
        <dbReference type="EMBL" id="KGO32567.1"/>
    </source>
</evidence>
<dbReference type="PANTHER" id="PTHR30043">
    <property type="entry name" value="PHOSPHONATES TRANSPORT SYSTEM PERMEASE PROTEIN"/>
    <property type="match status" value="1"/>
</dbReference>
<evidence type="ECO:0000256" key="7">
    <source>
        <dbReference type="RuleBase" id="RU363032"/>
    </source>
</evidence>
<keyword evidence="5 7" id="KW-1133">Transmembrane helix</keyword>
<evidence type="ECO:0000256" key="2">
    <source>
        <dbReference type="ARBA" id="ARBA00022448"/>
    </source>
</evidence>
<dbReference type="InterPro" id="IPR000515">
    <property type="entry name" value="MetI-like"/>
</dbReference>
<feature type="transmembrane region" description="Helical" evidence="7">
    <location>
        <begin position="239"/>
        <end position="259"/>
    </location>
</feature>
<dbReference type="SUPFAM" id="SSF161098">
    <property type="entry name" value="MetI-like"/>
    <property type="match status" value="1"/>
</dbReference>
<name>A0ABR4XSW3_9LACO</name>
<evidence type="ECO:0000256" key="5">
    <source>
        <dbReference type="ARBA" id="ARBA00022989"/>
    </source>
</evidence>
<comment type="subcellular location">
    <subcellularLocation>
        <location evidence="1 7">Cell membrane</location>
        <topology evidence="1 7">Multi-pass membrane protein</topology>
    </subcellularLocation>
</comment>
<reference evidence="9 10" key="1">
    <citation type="journal article" date="2014" name="Antonie Van Leeuwenhoek">
        <title>Oenococcus alcoholitolerans sp. nov., a lactic acid bacteria isolated from cachaca and ethanol fermentation processes.</title>
        <authorList>
            <person name="Badotti F."/>
            <person name="Moreira A.P."/>
            <person name="Tonon L.A."/>
            <person name="de Lucena B.T."/>
            <person name="Gomes Fde C."/>
            <person name="Kruger R."/>
            <person name="Thompson C.C."/>
            <person name="de Morais M.A.Jr."/>
            <person name="Rosa C.A."/>
            <person name="Thompson F.L."/>
        </authorList>
    </citation>
    <scope>NUCLEOTIDE SEQUENCE [LARGE SCALE GENOMIC DNA]</scope>
    <source>
        <strain evidence="9 10">UFRJ-M7.2.18</strain>
    </source>
</reference>
<dbReference type="PANTHER" id="PTHR30043:SF1">
    <property type="entry name" value="ABC TRANSPORT SYSTEM PERMEASE PROTEIN P69"/>
    <property type="match status" value="1"/>
</dbReference>
<dbReference type="Proteomes" id="UP000030023">
    <property type="component" value="Unassembled WGS sequence"/>
</dbReference>
<dbReference type="CDD" id="cd06261">
    <property type="entry name" value="TM_PBP2"/>
    <property type="match status" value="1"/>
</dbReference>
<evidence type="ECO:0000256" key="6">
    <source>
        <dbReference type="ARBA" id="ARBA00023136"/>
    </source>
</evidence>
<dbReference type="Pfam" id="PF00528">
    <property type="entry name" value="BPD_transp_1"/>
    <property type="match status" value="1"/>
</dbReference>
<gene>
    <name evidence="9" type="ORF">Q757_00345</name>
</gene>
<comment type="caution">
    <text evidence="9">The sequence shown here is derived from an EMBL/GenBank/DDBJ whole genome shotgun (WGS) entry which is preliminary data.</text>
</comment>
<evidence type="ECO:0000256" key="3">
    <source>
        <dbReference type="ARBA" id="ARBA00022475"/>
    </source>
</evidence>
<dbReference type="InterPro" id="IPR035906">
    <property type="entry name" value="MetI-like_sf"/>
</dbReference>
<evidence type="ECO:0000256" key="4">
    <source>
        <dbReference type="ARBA" id="ARBA00022692"/>
    </source>
</evidence>
<feature type="transmembrane region" description="Helical" evidence="7">
    <location>
        <begin position="125"/>
        <end position="151"/>
    </location>
</feature>
<dbReference type="EMBL" id="AXCV01000005">
    <property type="protein sequence ID" value="KGO32567.1"/>
    <property type="molecule type" value="Genomic_DNA"/>
</dbReference>
<evidence type="ECO:0000256" key="1">
    <source>
        <dbReference type="ARBA" id="ARBA00004651"/>
    </source>
</evidence>
<dbReference type="InterPro" id="IPR005769">
    <property type="entry name" value="PhnE/PtxC"/>
</dbReference>
<keyword evidence="6 7" id="KW-0472">Membrane</keyword>
<feature type="transmembrane region" description="Helical" evidence="7">
    <location>
        <begin position="77"/>
        <end position="99"/>
    </location>
</feature>
<dbReference type="NCBIfam" id="TIGR01097">
    <property type="entry name" value="PhnE"/>
    <property type="match status" value="1"/>
</dbReference>
<evidence type="ECO:0000313" key="10">
    <source>
        <dbReference type="Proteomes" id="UP000030023"/>
    </source>
</evidence>
<dbReference type="Gene3D" id="1.10.3720.10">
    <property type="entry name" value="MetI-like"/>
    <property type="match status" value="1"/>
</dbReference>
<organism evidence="9 10">
    <name type="scientific">Oenococcus alcoholitolerans</name>
    <dbReference type="NCBI Taxonomy" id="931074"/>
    <lineage>
        <taxon>Bacteria</taxon>
        <taxon>Bacillati</taxon>
        <taxon>Bacillota</taxon>
        <taxon>Bacilli</taxon>
        <taxon>Lactobacillales</taxon>
        <taxon>Lactobacillaceae</taxon>
        <taxon>Oenococcus</taxon>
    </lineage>
</organism>
<proteinExistence type="inferred from homology"/>
<keyword evidence="10" id="KW-1185">Reference proteome</keyword>
<keyword evidence="2 7" id="KW-0813">Transport</keyword>
<accession>A0ABR4XSW3</accession>